<dbReference type="Gene3D" id="3.40.50.300">
    <property type="entry name" value="P-loop containing nucleotide triphosphate hydrolases"/>
    <property type="match status" value="1"/>
</dbReference>
<dbReference type="Proteomes" id="UP000186096">
    <property type="component" value="Unassembled WGS sequence"/>
</dbReference>
<reference evidence="2" key="1">
    <citation type="submission" date="2017-01" db="EMBL/GenBank/DDBJ databases">
        <authorList>
            <person name="Varghese N."/>
            <person name="Submissions S."/>
        </authorList>
    </citation>
    <scope>NUCLEOTIDE SEQUENCE [LARGE SCALE GENOMIC DNA]</scope>
    <source>
        <strain evidence="2">ATCC 12950</strain>
    </source>
</reference>
<organism evidence="1 2">
    <name type="scientific">Microbispora rosea</name>
    <dbReference type="NCBI Taxonomy" id="58117"/>
    <lineage>
        <taxon>Bacteria</taxon>
        <taxon>Bacillati</taxon>
        <taxon>Actinomycetota</taxon>
        <taxon>Actinomycetes</taxon>
        <taxon>Streptosporangiales</taxon>
        <taxon>Streptosporangiaceae</taxon>
        <taxon>Microbispora</taxon>
    </lineage>
</organism>
<evidence type="ECO:0000313" key="2">
    <source>
        <dbReference type="Proteomes" id="UP000186096"/>
    </source>
</evidence>
<dbReference type="InterPro" id="IPR015854">
    <property type="entry name" value="ABC_transpr_LolD-like"/>
</dbReference>
<dbReference type="GO" id="GO:0005886">
    <property type="term" value="C:plasma membrane"/>
    <property type="evidence" value="ECO:0007669"/>
    <property type="project" value="TreeGrafter"/>
</dbReference>
<dbReference type="PANTHER" id="PTHR24220:SF685">
    <property type="entry name" value="ABC TRANSPORTER RELATED"/>
    <property type="match status" value="1"/>
</dbReference>
<accession>A0A1N6Y884</accession>
<dbReference type="SUPFAM" id="SSF52540">
    <property type="entry name" value="P-loop containing nucleoside triphosphate hydrolases"/>
    <property type="match status" value="1"/>
</dbReference>
<name>A0A1N6Y884_9ACTN</name>
<dbReference type="GO" id="GO:0005524">
    <property type="term" value="F:ATP binding"/>
    <property type="evidence" value="ECO:0007669"/>
    <property type="project" value="UniProtKB-KW"/>
</dbReference>
<dbReference type="GO" id="GO:0022857">
    <property type="term" value="F:transmembrane transporter activity"/>
    <property type="evidence" value="ECO:0007669"/>
    <property type="project" value="TreeGrafter"/>
</dbReference>
<dbReference type="InterPro" id="IPR027417">
    <property type="entry name" value="P-loop_NTPase"/>
</dbReference>
<dbReference type="PANTHER" id="PTHR24220">
    <property type="entry name" value="IMPORT ATP-BINDING PROTEIN"/>
    <property type="match status" value="1"/>
</dbReference>
<sequence length="90" mass="9722">MAVARALFGGPEILFADEPTGALDRGTGHEVLDLLREAVDEFGRTVVMVTHDPEAAARADSVLFLTHGRIVDVLDRPSAEQISLRLGGRR</sequence>
<keyword evidence="2" id="KW-1185">Reference proteome</keyword>
<dbReference type="RefSeq" id="WP_239104941.1">
    <property type="nucleotide sequence ID" value="NZ_FTNI01000006.1"/>
</dbReference>
<dbReference type="EMBL" id="FTNI01000006">
    <property type="protein sequence ID" value="SIR10770.1"/>
    <property type="molecule type" value="Genomic_DNA"/>
</dbReference>
<dbReference type="AlphaFoldDB" id="A0A1N6Y884"/>
<gene>
    <name evidence="1" type="ORF">SAMN05421833_10634</name>
</gene>
<dbReference type="STRING" id="58117.SAMN05421833_10634"/>
<evidence type="ECO:0000313" key="1">
    <source>
        <dbReference type="EMBL" id="SIR10770.1"/>
    </source>
</evidence>
<keyword evidence="1" id="KW-0067">ATP-binding</keyword>
<protein>
    <submittedName>
        <fullName evidence="1">Putative ABC transport system ATP-binding protein</fullName>
    </submittedName>
</protein>
<keyword evidence="1" id="KW-0547">Nucleotide-binding</keyword>
<proteinExistence type="predicted"/>